<comment type="similarity">
    <text evidence="5">Belongs to the peptidase S1 family. CLIP subfamily.</text>
</comment>
<proteinExistence type="inferred from homology"/>
<dbReference type="GO" id="GO:0006508">
    <property type="term" value="P:proteolysis"/>
    <property type="evidence" value="ECO:0007669"/>
    <property type="project" value="UniProtKB-KW"/>
</dbReference>
<evidence type="ECO:0000259" key="7">
    <source>
        <dbReference type="PROSITE" id="PS50240"/>
    </source>
</evidence>
<dbReference type="FunFam" id="2.40.10.10:FF:000034">
    <property type="entry name" value="Eupolytin"/>
    <property type="match status" value="1"/>
</dbReference>
<sequence length="266" mass="28443">MRQVIGVVLLGLIFSQAVTAEEATDPEDDRVSHSGRIINGNKVKISKYKHSVSLWVDGRYFCGASIITLRHALTAAHCVNSIASTPSRAVLYGGSTYLDNPVVRIAVRKISVHPSYSPTSASREYDVAVLRAPKNAFQGKPNMAPIKLQGSEVSVGANCYVVGWGWYDNNVAQASNHLRHTSLKIVSDSDCSQIFRKVITPNQICSVNGSNKEVCKGDSGSALVCGGRLTGVVSHGRVPCTSAAPTVYTKVVGPSIRSFIRSQAGI</sequence>
<keyword evidence="9" id="KW-1185">Reference proteome</keyword>
<keyword evidence="2" id="KW-0378">Hydrolase</keyword>
<dbReference type="PANTHER" id="PTHR24276">
    <property type="entry name" value="POLYSERASE-RELATED"/>
    <property type="match status" value="1"/>
</dbReference>
<dbReference type="InterPro" id="IPR050430">
    <property type="entry name" value="Peptidase_S1"/>
</dbReference>
<dbReference type="InterPro" id="IPR018114">
    <property type="entry name" value="TRYPSIN_HIS"/>
</dbReference>
<reference evidence="8" key="2">
    <citation type="submission" date="2020-05" db="UniProtKB">
        <authorList>
            <consortium name="EnsemblMetazoa"/>
        </authorList>
    </citation>
    <scope>IDENTIFICATION</scope>
    <source>
        <strain evidence="8">maculatus3</strain>
    </source>
</reference>
<dbReference type="EnsemblMetazoa" id="AMAM004487-RA">
    <property type="protein sequence ID" value="AMAM004487-PA"/>
    <property type="gene ID" value="AMAM004487"/>
</dbReference>
<feature type="domain" description="Peptidase S1" evidence="7">
    <location>
        <begin position="37"/>
        <end position="265"/>
    </location>
</feature>
<dbReference type="Gene3D" id="2.40.10.10">
    <property type="entry name" value="Trypsin-like serine proteases"/>
    <property type="match status" value="1"/>
</dbReference>
<dbReference type="PRINTS" id="PR00722">
    <property type="entry name" value="CHYMOTRYPSIN"/>
</dbReference>
<dbReference type="VEuPathDB" id="VectorBase:AMAM004487"/>
<organism evidence="8 9">
    <name type="scientific">Anopheles maculatus</name>
    <dbReference type="NCBI Taxonomy" id="74869"/>
    <lineage>
        <taxon>Eukaryota</taxon>
        <taxon>Metazoa</taxon>
        <taxon>Ecdysozoa</taxon>
        <taxon>Arthropoda</taxon>
        <taxon>Hexapoda</taxon>
        <taxon>Insecta</taxon>
        <taxon>Pterygota</taxon>
        <taxon>Neoptera</taxon>
        <taxon>Endopterygota</taxon>
        <taxon>Diptera</taxon>
        <taxon>Nematocera</taxon>
        <taxon>Culicoidea</taxon>
        <taxon>Culicidae</taxon>
        <taxon>Anophelinae</taxon>
        <taxon>Anopheles</taxon>
        <taxon>Anopheles maculatus group</taxon>
    </lineage>
</organism>
<dbReference type="Proteomes" id="UP000075901">
    <property type="component" value="Unassembled WGS sequence"/>
</dbReference>
<evidence type="ECO:0000256" key="2">
    <source>
        <dbReference type="ARBA" id="ARBA00022801"/>
    </source>
</evidence>
<evidence type="ECO:0000256" key="5">
    <source>
        <dbReference type="ARBA" id="ARBA00024195"/>
    </source>
</evidence>
<dbReference type="InterPro" id="IPR043504">
    <property type="entry name" value="Peptidase_S1_PA_chymotrypsin"/>
</dbReference>
<dbReference type="SUPFAM" id="SSF50494">
    <property type="entry name" value="Trypsin-like serine proteases"/>
    <property type="match status" value="1"/>
</dbReference>
<reference evidence="9" key="1">
    <citation type="submission" date="2013-09" db="EMBL/GenBank/DDBJ databases">
        <title>The Genome Sequence of Anopheles maculatus species B.</title>
        <authorList>
            <consortium name="The Broad Institute Genomics Platform"/>
            <person name="Neafsey D.E."/>
            <person name="Besansky N."/>
            <person name="Howell P."/>
            <person name="Walton C."/>
            <person name="Young S.K."/>
            <person name="Zeng Q."/>
            <person name="Gargeya S."/>
            <person name="Fitzgerald M."/>
            <person name="Haas B."/>
            <person name="Abouelleil A."/>
            <person name="Allen A.W."/>
            <person name="Alvarado L."/>
            <person name="Arachchi H.M."/>
            <person name="Berlin A.M."/>
            <person name="Chapman S.B."/>
            <person name="Gainer-Dewar J."/>
            <person name="Goldberg J."/>
            <person name="Griggs A."/>
            <person name="Gujja S."/>
            <person name="Hansen M."/>
            <person name="Howarth C."/>
            <person name="Imamovic A."/>
            <person name="Ireland A."/>
            <person name="Larimer J."/>
            <person name="McCowan C."/>
            <person name="Murphy C."/>
            <person name="Pearson M."/>
            <person name="Poon T.W."/>
            <person name="Priest M."/>
            <person name="Roberts A."/>
            <person name="Saif S."/>
            <person name="Shea T."/>
            <person name="Sisk P."/>
            <person name="Sykes S."/>
            <person name="Wortman J."/>
            <person name="Nusbaum C."/>
            <person name="Birren B."/>
        </authorList>
    </citation>
    <scope>NUCLEOTIDE SEQUENCE [LARGE SCALE GENOMIC DNA]</scope>
    <source>
        <strain evidence="9">maculatus3</strain>
    </source>
</reference>
<keyword evidence="4" id="KW-1015">Disulfide bond</keyword>
<dbReference type="GO" id="GO:0004252">
    <property type="term" value="F:serine-type endopeptidase activity"/>
    <property type="evidence" value="ECO:0007669"/>
    <property type="project" value="InterPro"/>
</dbReference>
<evidence type="ECO:0000256" key="6">
    <source>
        <dbReference type="SAM" id="SignalP"/>
    </source>
</evidence>
<evidence type="ECO:0000256" key="1">
    <source>
        <dbReference type="ARBA" id="ARBA00022670"/>
    </source>
</evidence>
<dbReference type="PROSITE" id="PS00134">
    <property type="entry name" value="TRYPSIN_HIS"/>
    <property type="match status" value="1"/>
</dbReference>
<feature type="chain" id="PRO_5008135697" description="Peptidase S1 domain-containing protein" evidence="6">
    <location>
        <begin position="21"/>
        <end position="266"/>
    </location>
</feature>
<dbReference type="Pfam" id="PF00089">
    <property type="entry name" value="Trypsin"/>
    <property type="match status" value="1"/>
</dbReference>
<evidence type="ECO:0000256" key="3">
    <source>
        <dbReference type="ARBA" id="ARBA00022825"/>
    </source>
</evidence>
<evidence type="ECO:0000313" key="9">
    <source>
        <dbReference type="Proteomes" id="UP000075901"/>
    </source>
</evidence>
<dbReference type="AlphaFoldDB" id="A0A182SDB2"/>
<feature type="signal peptide" evidence="6">
    <location>
        <begin position="1"/>
        <end position="20"/>
    </location>
</feature>
<evidence type="ECO:0000256" key="4">
    <source>
        <dbReference type="ARBA" id="ARBA00023157"/>
    </source>
</evidence>
<dbReference type="InterPro" id="IPR001254">
    <property type="entry name" value="Trypsin_dom"/>
</dbReference>
<protein>
    <recommendedName>
        <fullName evidence="7">Peptidase S1 domain-containing protein</fullName>
    </recommendedName>
</protein>
<accession>A0A182SDB2</accession>
<dbReference type="InterPro" id="IPR001314">
    <property type="entry name" value="Peptidase_S1A"/>
</dbReference>
<name>A0A182SDB2_9DIPT</name>
<dbReference type="InterPro" id="IPR009003">
    <property type="entry name" value="Peptidase_S1_PA"/>
</dbReference>
<dbReference type="CDD" id="cd00190">
    <property type="entry name" value="Tryp_SPc"/>
    <property type="match status" value="1"/>
</dbReference>
<dbReference type="PANTHER" id="PTHR24276:SF96">
    <property type="entry name" value="PEPTIDASE S1 DOMAIN-CONTAINING PROTEIN"/>
    <property type="match status" value="1"/>
</dbReference>
<keyword evidence="6" id="KW-0732">Signal</keyword>
<dbReference type="PROSITE" id="PS50240">
    <property type="entry name" value="TRYPSIN_DOM"/>
    <property type="match status" value="1"/>
</dbReference>
<keyword evidence="3" id="KW-0720">Serine protease</keyword>
<keyword evidence="1" id="KW-0645">Protease</keyword>
<evidence type="ECO:0000313" key="8">
    <source>
        <dbReference type="EnsemblMetazoa" id="AMAM004487-PA"/>
    </source>
</evidence>
<dbReference type="SMART" id="SM00020">
    <property type="entry name" value="Tryp_SPc"/>
    <property type="match status" value="1"/>
</dbReference>